<dbReference type="Proteomes" id="UP000288805">
    <property type="component" value="Unassembled WGS sequence"/>
</dbReference>
<name>A0A438ICB0_VITVI</name>
<proteinExistence type="predicted"/>
<dbReference type="InterPro" id="IPR032675">
    <property type="entry name" value="LRR_dom_sf"/>
</dbReference>
<evidence type="ECO:0000313" key="3">
    <source>
        <dbReference type="Proteomes" id="UP000288805"/>
    </source>
</evidence>
<comment type="caution">
    <text evidence="2">The sequence shown here is derived from an EMBL/GenBank/DDBJ whole genome shotgun (WGS) entry which is preliminary data.</text>
</comment>
<reference evidence="2 3" key="1">
    <citation type="journal article" date="2018" name="PLoS Genet.">
        <title>Population sequencing reveals clonal diversity and ancestral inbreeding in the grapevine cultivar Chardonnay.</title>
        <authorList>
            <person name="Roach M.J."/>
            <person name="Johnson D.L."/>
            <person name="Bohlmann J."/>
            <person name="van Vuuren H.J."/>
            <person name="Jones S.J."/>
            <person name="Pretorius I.S."/>
            <person name="Schmidt S.A."/>
            <person name="Borneman A.R."/>
        </authorList>
    </citation>
    <scope>NUCLEOTIDE SEQUENCE [LARGE SCALE GENOMIC DNA]</scope>
    <source>
        <strain evidence="3">cv. Chardonnay</strain>
        <tissue evidence="2">Leaf</tissue>
    </source>
</reference>
<evidence type="ECO:0000313" key="2">
    <source>
        <dbReference type="EMBL" id="RVW94356.1"/>
    </source>
</evidence>
<dbReference type="EMBL" id="QGNW01000122">
    <property type="protein sequence ID" value="RVW94356.1"/>
    <property type="molecule type" value="Genomic_DNA"/>
</dbReference>
<dbReference type="InterPro" id="IPR050232">
    <property type="entry name" value="FBL13/AtMIF1-like"/>
</dbReference>
<gene>
    <name evidence="2" type="ORF">CK203_037859</name>
</gene>
<dbReference type="PANTHER" id="PTHR31900">
    <property type="entry name" value="F-BOX/RNI SUPERFAMILY PROTEIN-RELATED"/>
    <property type="match status" value="1"/>
</dbReference>
<dbReference type="AlphaFoldDB" id="A0A438ICB0"/>
<dbReference type="InterPro" id="IPR055357">
    <property type="entry name" value="LRR_At1g61320_AtMIF1"/>
</dbReference>
<protein>
    <recommendedName>
        <fullName evidence="1">At1g61320/AtMIF1 LRR domain-containing protein</fullName>
    </recommendedName>
</protein>
<organism evidence="2 3">
    <name type="scientific">Vitis vinifera</name>
    <name type="common">Grape</name>
    <dbReference type="NCBI Taxonomy" id="29760"/>
    <lineage>
        <taxon>Eukaryota</taxon>
        <taxon>Viridiplantae</taxon>
        <taxon>Streptophyta</taxon>
        <taxon>Embryophyta</taxon>
        <taxon>Tracheophyta</taxon>
        <taxon>Spermatophyta</taxon>
        <taxon>Magnoliopsida</taxon>
        <taxon>eudicotyledons</taxon>
        <taxon>Gunneridae</taxon>
        <taxon>Pentapetalae</taxon>
        <taxon>rosids</taxon>
        <taxon>Vitales</taxon>
        <taxon>Vitaceae</taxon>
        <taxon>Viteae</taxon>
        <taxon>Vitis</taxon>
    </lineage>
</organism>
<accession>A0A438ICB0</accession>
<evidence type="ECO:0000259" key="1">
    <source>
        <dbReference type="Pfam" id="PF23622"/>
    </source>
</evidence>
<dbReference type="Gene3D" id="3.80.10.10">
    <property type="entry name" value="Ribonuclease Inhibitor"/>
    <property type="match status" value="1"/>
</dbReference>
<dbReference type="Pfam" id="PF23622">
    <property type="entry name" value="LRR_At1g61320_AtMIF1"/>
    <property type="match status" value="1"/>
</dbReference>
<sequence length="455" mass="52484">MGQEIVPSVTRFISLHQGTRIKKFHVDFQFESSNDDDVNKWISFVVEKKVEDLHINFDIGDKHMGSPFYILPPTIFTCKSLIFLWLKCCKTSFFDSIDLPVLRTLTLRSIEIQDEELRKLTSSTRLLERLSLFDCSRTTYFKIETSANSNLKQLDIIETPVHFSTKPMEINAPSVEKLHFLFFAPRSKYHVKDLTNCLECTFDEPQDQPQATSWQNTFLPLRYHLVLLQILPSFAHVRLIRMGNLCVQGLYKALVRMRMVSLSCTRLEINASFQKWELPGIVVLLRACPVVEDLRFVMTPKHKKIQQFLGEPFDFEPIQIWKNEVNSLVATHLQNLKVVRIKLPGGRNRSRNLEDVFAKDEFGSELIRGLWNHGKHVRVLFSNVKVKSGGGKGGFSSWIRFGEISLSRLLERVELFCMEEKGFLGPLEWEEEGRRFKLQCHSNGAGRASGSVSKL</sequence>
<dbReference type="PANTHER" id="PTHR31900:SF34">
    <property type="entry name" value="EMB|CAB62440.1-RELATED"/>
    <property type="match status" value="1"/>
</dbReference>
<feature type="domain" description="At1g61320/AtMIF1 LRR" evidence="1">
    <location>
        <begin position="15"/>
        <end position="313"/>
    </location>
</feature>
<dbReference type="SUPFAM" id="SSF52047">
    <property type="entry name" value="RNI-like"/>
    <property type="match status" value="1"/>
</dbReference>